<reference evidence="1 2" key="1">
    <citation type="submission" date="2019-08" db="EMBL/GenBank/DDBJ databases">
        <title>Draft genome sequence of Ulvibacter marinus type strain NBRC 109484.</title>
        <authorList>
            <person name="Kawano K."/>
            <person name="Ushijima N."/>
            <person name="Kihara M."/>
            <person name="Itoh H."/>
        </authorList>
    </citation>
    <scope>NUCLEOTIDE SEQUENCE [LARGE SCALE GENOMIC DNA]</scope>
    <source>
        <strain evidence="1 2">NBRC 109484</strain>
    </source>
</reference>
<dbReference type="PROSITE" id="PS51257">
    <property type="entry name" value="PROKAR_LIPOPROTEIN"/>
    <property type="match status" value="1"/>
</dbReference>
<keyword evidence="2" id="KW-1185">Reference proteome</keyword>
<protein>
    <recommendedName>
        <fullName evidence="3">Lipoprotein</fullName>
    </recommendedName>
</protein>
<dbReference type="EMBL" id="BKCG01000011">
    <property type="protein sequence ID" value="GER60884.1"/>
    <property type="molecule type" value="Genomic_DNA"/>
</dbReference>
<dbReference type="Proteomes" id="UP000326509">
    <property type="component" value="Unassembled WGS sequence"/>
</dbReference>
<evidence type="ECO:0008006" key="3">
    <source>
        <dbReference type="Google" id="ProtNLM"/>
    </source>
</evidence>
<sequence length="393" mass="46206">MKKLLLIFCVAILLSGCNSTKRNERLLSQGNYEQAIDLAVKKLQRDKTSGKNDDRILILEDAFNKAKGEDLRRINALQNQGNSNSAKELFYTYQNMEYIQRQIRPLLPLRINSEGRNAQFNLKDYSSEIAKAKKDLIVYLYNEANIYMQRQTIKDYRTAYNVYCEIDELQFNYKNVSQLKEDARYYGTNYVFVNLNNRSGQLIPQRLERELLDFNTYGLDEFWTQYHANRDTGIEYNYGISLNFQEIAISPERINDQTERRSKRIKDGWEYVLDRNGNVKKDSLGNDIKIDKYITINASVTYTEQTKSAFVGGQVVYRDLISRRDLNNYPLSTEFIFENTFARFRGDERALTPEDRKFIRNSFIPFPPNEQMVYDAGENIKIRFKEILNNNSI</sequence>
<evidence type="ECO:0000313" key="2">
    <source>
        <dbReference type="Proteomes" id="UP000326509"/>
    </source>
</evidence>
<comment type="caution">
    <text evidence="1">The sequence shown here is derived from an EMBL/GenBank/DDBJ whole genome shotgun (WGS) entry which is preliminary data.</text>
</comment>
<name>A0A5J4J0M2_9FLAO</name>
<proteinExistence type="predicted"/>
<evidence type="ECO:0000313" key="1">
    <source>
        <dbReference type="EMBL" id="GER60884.1"/>
    </source>
</evidence>
<dbReference type="OrthoDB" id="1489643at2"/>
<dbReference type="RefSeq" id="WP_151675310.1">
    <property type="nucleotide sequence ID" value="NZ_BKCG01000011.1"/>
</dbReference>
<dbReference type="AlphaFoldDB" id="A0A5J4J0M2"/>
<accession>A0A5J4J0M2</accession>
<gene>
    <name evidence="1" type="ORF">ULMA_29920</name>
</gene>
<organism evidence="1 2">
    <name type="scientific">Patiriisocius marinus</name>
    <dbReference type="NCBI Taxonomy" id="1397112"/>
    <lineage>
        <taxon>Bacteria</taxon>
        <taxon>Pseudomonadati</taxon>
        <taxon>Bacteroidota</taxon>
        <taxon>Flavobacteriia</taxon>
        <taxon>Flavobacteriales</taxon>
        <taxon>Flavobacteriaceae</taxon>
        <taxon>Patiriisocius</taxon>
    </lineage>
</organism>